<dbReference type="Pfam" id="PF00482">
    <property type="entry name" value="T2SSF"/>
    <property type="match status" value="2"/>
</dbReference>
<feature type="transmembrane region" description="Helical" evidence="7">
    <location>
        <begin position="316"/>
        <end position="336"/>
    </location>
</feature>
<evidence type="ECO:0000256" key="1">
    <source>
        <dbReference type="ARBA" id="ARBA00004651"/>
    </source>
</evidence>
<evidence type="ECO:0000313" key="10">
    <source>
        <dbReference type="Proteomes" id="UP001596143"/>
    </source>
</evidence>
<dbReference type="PANTHER" id="PTHR30012">
    <property type="entry name" value="GENERAL SECRETION PATHWAY PROTEIN"/>
    <property type="match status" value="1"/>
</dbReference>
<dbReference type="PRINTS" id="PR00812">
    <property type="entry name" value="BCTERIALGSPF"/>
</dbReference>
<dbReference type="Gene3D" id="1.20.81.30">
    <property type="entry name" value="Type II secretion system (T2SS), domain F"/>
    <property type="match status" value="2"/>
</dbReference>
<dbReference type="PANTHER" id="PTHR30012:SF0">
    <property type="entry name" value="TYPE II SECRETION SYSTEM PROTEIN F-RELATED"/>
    <property type="match status" value="1"/>
</dbReference>
<accession>A0ABW0U8V2</accession>
<comment type="caution">
    <text evidence="9">The sequence shown here is derived from an EMBL/GenBank/DDBJ whole genome shotgun (WGS) entry which is preliminary data.</text>
</comment>
<keyword evidence="10" id="KW-1185">Reference proteome</keyword>
<keyword evidence="6 7" id="KW-0472">Membrane</keyword>
<evidence type="ECO:0000256" key="7">
    <source>
        <dbReference type="SAM" id="Phobius"/>
    </source>
</evidence>
<keyword evidence="4 7" id="KW-0812">Transmembrane</keyword>
<comment type="subcellular location">
    <subcellularLocation>
        <location evidence="1">Cell membrane</location>
        <topology evidence="1">Multi-pass membrane protein</topology>
    </subcellularLocation>
</comment>
<feature type="transmembrane region" description="Helical" evidence="7">
    <location>
        <begin position="199"/>
        <end position="220"/>
    </location>
</feature>
<feature type="domain" description="Type II secretion system protein GspF" evidence="8">
    <location>
        <begin position="212"/>
        <end position="334"/>
    </location>
</feature>
<protein>
    <submittedName>
        <fullName evidence="9">Competence type IV pilus assembly protein ComGB</fullName>
    </submittedName>
</protein>
<feature type="transmembrane region" description="Helical" evidence="7">
    <location>
        <begin position="112"/>
        <end position="132"/>
    </location>
</feature>
<comment type="similarity">
    <text evidence="2">Belongs to the GSP F family.</text>
</comment>
<dbReference type="NCBIfam" id="NF041012">
    <property type="entry name" value="T4P_ComGB"/>
    <property type="match status" value="1"/>
</dbReference>
<dbReference type="EMBL" id="JBHSPF010000055">
    <property type="protein sequence ID" value="MFC5629192.1"/>
    <property type="molecule type" value="Genomic_DNA"/>
</dbReference>
<reference evidence="10" key="1">
    <citation type="journal article" date="2019" name="Int. J. Syst. Evol. Microbiol.">
        <title>The Global Catalogue of Microorganisms (GCM) 10K type strain sequencing project: providing services to taxonomists for standard genome sequencing and annotation.</title>
        <authorList>
            <consortium name="The Broad Institute Genomics Platform"/>
            <consortium name="The Broad Institute Genome Sequencing Center for Infectious Disease"/>
            <person name="Wu L."/>
            <person name="Ma J."/>
        </authorList>
    </citation>
    <scope>NUCLEOTIDE SEQUENCE [LARGE SCALE GENOMIC DNA]</scope>
    <source>
        <strain evidence="10">CGMCC 1.15790</strain>
    </source>
</reference>
<evidence type="ECO:0000256" key="3">
    <source>
        <dbReference type="ARBA" id="ARBA00022475"/>
    </source>
</evidence>
<keyword evidence="3" id="KW-1003">Cell membrane</keyword>
<gene>
    <name evidence="9" type="primary">comGB</name>
    <name evidence="9" type="ORF">ACFPTR_09990</name>
</gene>
<name>A0ABW0U8V2_9BACI</name>
<dbReference type="Proteomes" id="UP001596143">
    <property type="component" value="Unassembled WGS sequence"/>
</dbReference>
<organism evidence="9 10">
    <name type="scientific">Aliibacillus thermotolerans</name>
    <dbReference type="NCBI Taxonomy" id="1834418"/>
    <lineage>
        <taxon>Bacteria</taxon>
        <taxon>Bacillati</taxon>
        <taxon>Bacillota</taxon>
        <taxon>Bacilli</taxon>
        <taxon>Bacillales</taxon>
        <taxon>Bacillaceae</taxon>
        <taxon>Aliibacillus</taxon>
    </lineage>
</organism>
<evidence type="ECO:0000256" key="5">
    <source>
        <dbReference type="ARBA" id="ARBA00022989"/>
    </source>
</evidence>
<dbReference type="InterPro" id="IPR042094">
    <property type="entry name" value="T2SS_GspF_sf"/>
</dbReference>
<evidence type="ECO:0000256" key="6">
    <source>
        <dbReference type="ARBA" id="ARBA00023136"/>
    </source>
</evidence>
<feature type="transmembrane region" description="Helical" evidence="7">
    <location>
        <begin position="159"/>
        <end position="179"/>
    </location>
</feature>
<dbReference type="InterPro" id="IPR018076">
    <property type="entry name" value="T2SS_GspF_dom"/>
</dbReference>
<evidence type="ECO:0000256" key="4">
    <source>
        <dbReference type="ARBA" id="ARBA00022692"/>
    </source>
</evidence>
<proteinExistence type="inferred from homology"/>
<evidence type="ECO:0000259" key="8">
    <source>
        <dbReference type="Pfam" id="PF00482"/>
    </source>
</evidence>
<sequence>MRKEWKKDEQAKFLLKIGELLEQGYPLEEALQLFTWEEREEVKNKIANMQENLRSGKKFHEVLSTYRFPADVSAYIYFSEQYGSLATGLQGAGQLYMKRIIMFRQLRRMLRYPMILLWILLFVSIVMLQFLFPQFHELFSSLHIEIPLFTKFMLQVYRYSPFIMIVLFTLFLVLFYYYFHHFRHYTASEQMKKLYRLPYLSTFISMFLTYYFSIQLSSMLKGGLSIYKAFVVFKTQHHFPFFQEEGKEISAQLEQGIPLYEVLDNREWYRREMKHVIQHGQAAGKLGDDLYHYSERVFSSLEEKVQRFLLTLQPTLFTFIGLLVLSMFLSVFLPMFQLMTTL</sequence>
<dbReference type="InterPro" id="IPR047692">
    <property type="entry name" value="T4P_ComGB"/>
</dbReference>
<evidence type="ECO:0000256" key="2">
    <source>
        <dbReference type="ARBA" id="ARBA00005745"/>
    </source>
</evidence>
<dbReference type="RefSeq" id="WP_270898489.1">
    <property type="nucleotide sequence ID" value="NZ_JBHSPF010000055.1"/>
</dbReference>
<evidence type="ECO:0000313" key="9">
    <source>
        <dbReference type="EMBL" id="MFC5629192.1"/>
    </source>
</evidence>
<feature type="domain" description="Type II secretion system protein GspF" evidence="8">
    <location>
        <begin position="13"/>
        <end position="133"/>
    </location>
</feature>
<keyword evidence="5 7" id="KW-1133">Transmembrane helix</keyword>
<dbReference type="InterPro" id="IPR003004">
    <property type="entry name" value="GspF/PilC"/>
</dbReference>